<keyword evidence="1" id="KW-0732">Signal</keyword>
<dbReference type="PANTHER" id="PTHR31589">
    <property type="entry name" value="PROTEIN, PUTATIVE (DUF239)-RELATED-RELATED"/>
    <property type="match status" value="1"/>
</dbReference>
<dbReference type="AlphaFoldDB" id="R0IDN3"/>
<organism evidence="3 4">
    <name type="scientific">Capsella rubella</name>
    <dbReference type="NCBI Taxonomy" id="81985"/>
    <lineage>
        <taxon>Eukaryota</taxon>
        <taxon>Viridiplantae</taxon>
        <taxon>Streptophyta</taxon>
        <taxon>Embryophyta</taxon>
        <taxon>Tracheophyta</taxon>
        <taxon>Spermatophyta</taxon>
        <taxon>Magnoliopsida</taxon>
        <taxon>eudicotyledons</taxon>
        <taxon>Gunneridae</taxon>
        <taxon>Pentapetalae</taxon>
        <taxon>rosids</taxon>
        <taxon>malvids</taxon>
        <taxon>Brassicales</taxon>
        <taxon>Brassicaceae</taxon>
        <taxon>Camelineae</taxon>
        <taxon>Capsella</taxon>
    </lineage>
</organism>
<dbReference type="Gene3D" id="3.90.1320.10">
    <property type="entry name" value="Outer-capsid protein sigma 3, large lobe"/>
    <property type="match status" value="1"/>
</dbReference>
<sequence>MAFYWLLCLFICFFSYHISPSVQRELEYECVDIYKQPAFQHPSMKDHQIQTRPSAEFQAMLSMEPEPEAADLVAGTSEERCPKGQVPIHRPQINYTNNFIHPERMISEANLQYAIIKPFDNYTRTYGGASALFNIYKPRVLKDQFSKAWVWLNHRENDTISSIQFGWAVHTGLYPDDRPRLTTFWISGRHQNGCYNAMCRGGYVQVHKTIYPGMVYDKFSVLGKKQYDTHLLVGQDTKTKNWLLMTKRTLIGYWQSHIYSMEGVSKIYFGGYAGGPYGATSPPMGAGTFPKQVWRIKNLSCFMKQLKIFYDDGLYDIDSNGFEEYVNSPECYGVWYRQFELGSGEMLTFGGPGGQCGMTT</sequence>
<evidence type="ECO:0000313" key="4">
    <source>
        <dbReference type="Proteomes" id="UP000029121"/>
    </source>
</evidence>
<dbReference type="Pfam" id="PF03080">
    <property type="entry name" value="Neprosin"/>
    <property type="match status" value="1"/>
</dbReference>
<dbReference type="Proteomes" id="UP000029121">
    <property type="component" value="Unassembled WGS sequence"/>
</dbReference>
<dbReference type="InterPro" id="IPR025521">
    <property type="entry name" value="Neprosin_propep"/>
</dbReference>
<evidence type="ECO:0000259" key="2">
    <source>
        <dbReference type="PROSITE" id="PS52045"/>
    </source>
</evidence>
<dbReference type="PROSITE" id="PS52045">
    <property type="entry name" value="NEPROSIN_PEP_CD"/>
    <property type="match status" value="1"/>
</dbReference>
<dbReference type="Pfam" id="PF14365">
    <property type="entry name" value="Neprosin_AP"/>
    <property type="match status" value="1"/>
</dbReference>
<gene>
    <name evidence="3" type="ORF">CARUB_v10022375mg</name>
</gene>
<dbReference type="KEGG" id="crb:17894555"/>
<dbReference type="PANTHER" id="PTHR31589:SF248">
    <property type="entry name" value="CARBOXYL-TERMINAL PROTEINASE-LIKE PROTEIN (DUF239)-RELATED"/>
    <property type="match status" value="1"/>
</dbReference>
<proteinExistence type="predicted"/>
<evidence type="ECO:0000256" key="1">
    <source>
        <dbReference type="SAM" id="SignalP"/>
    </source>
</evidence>
<dbReference type="InterPro" id="IPR053168">
    <property type="entry name" value="Glutamic_endopeptidase"/>
</dbReference>
<name>R0IDN3_9BRAS</name>
<dbReference type="EMBL" id="KB870806">
    <property type="protein sequence ID" value="EOA34798.1"/>
    <property type="molecule type" value="Genomic_DNA"/>
</dbReference>
<dbReference type="OrthoDB" id="1022150at2759"/>
<reference evidence="4" key="1">
    <citation type="journal article" date="2013" name="Nat. Genet.">
        <title>The Capsella rubella genome and the genomic consequences of rapid mating system evolution.</title>
        <authorList>
            <person name="Slotte T."/>
            <person name="Hazzouri K.M."/>
            <person name="Agren J.A."/>
            <person name="Koenig D."/>
            <person name="Maumus F."/>
            <person name="Guo Y.L."/>
            <person name="Steige K."/>
            <person name="Platts A.E."/>
            <person name="Escobar J.S."/>
            <person name="Newman L.K."/>
            <person name="Wang W."/>
            <person name="Mandakova T."/>
            <person name="Vello E."/>
            <person name="Smith L.M."/>
            <person name="Henz S.R."/>
            <person name="Steffen J."/>
            <person name="Takuno S."/>
            <person name="Brandvain Y."/>
            <person name="Coop G."/>
            <person name="Andolfatto P."/>
            <person name="Hu T.T."/>
            <person name="Blanchette M."/>
            <person name="Clark R.M."/>
            <person name="Quesneville H."/>
            <person name="Nordborg M."/>
            <person name="Gaut B.S."/>
            <person name="Lysak M.A."/>
            <person name="Jenkins J."/>
            <person name="Grimwood J."/>
            <person name="Chapman J."/>
            <person name="Prochnik S."/>
            <person name="Shu S."/>
            <person name="Rokhsar D."/>
            <person name="Schmutz J."/>
            <person name="Weigel D."/>
            <person name="Wright S.I."/>
        </authorList>
    </citation>
    <scope>NUCLEOTIDE SEQUENCE [LARGE SCALE GENOMIC DNA]</scope>
    <source>
        <strain evidence="4">cv. Monte Gargano</strain>
    </source>
</reference>
<feature type="domain" description="Neprosin PEP catalytic" evidence="2">
    <location>
        <begin position="106"/>
        <end position="357"/>
    </location>
</feature>
<dbReference type="InterPro" id="IPR004314">
    <property type="entry name" value="Neprosin"/>
</dbReference>
<feature type="signal peptide" evidence="1">
    <location>
        <begin position="1"/>
        <end position="23"/>
    </location>
</feature>
<keyword evidence="4" id="KW-1185">Reference proteome</keyword>
<feature type="chain" id="PRO_5004352969" description="Neprosin PEP catalytic domain-containing protein" evidence="1">
    <location>
        <begin position="24"/>
        <end position="360"/>
    </location>
</feature>
<protein>
    <recommendedName>
        <fullName evidence="2">Neprosin PEP catalytic domain-containing protein</fullName>
    </recommendedName>
</protein>
<evidence type="ECO:0000313" key="3">
    <source>
        <dbReference type="EMBL" id="EOA34798.1"/>
    </source>
</evidence>
<accession>R0IDN3</accession>
<dbReference type="STRING" id="81985.R0IDN3"/>